<gene>
    <name evidence="1" type="ORF">H2B01_06700</name>
</gene>
<comment type="caution">
    <text evidence="1">The sequence shown here is derived from an EMBL/GenBank/DDBJ whole genome shotgun (WGS) entry which is preliminary data.</text>
</comment>
<dbReference type="EMBL" id="JACEMX010000137">
    <property type="protein sequence ID" value="MBA4463855.1"/>
    <property type="molecule type" value="Genomic_DNA"/>
</dbReference>
<reference evidence="1 2" key="1">
    <citation type="journal article" date="2020" name="Appl. Environ. Microbiol.">
        <title>Genomic Characteristics of a Novel Species of Ammonia-Oxidizing Archaea from the Jiulong River Estuary.</title>
        <authorList>
            <person name="Zou D."/>
            <person name="Wan R."/>
            <person name="Han L."/>
            <person name="Xu M.N."/>
            <person name="Liu Y."/>
            <person name="Liu H."/>
            <person name="Kao S.J."/>
            <person name="Li M."/>
        </authorList>
    </citation>
    <scope>NUCLEOTIDE SEQUENCE [LARGE SCALE GENOMIC DNA]</scope>
    <source>
        <strain evidence="1">S2bin1</strain>
    </source>
</reference>
<evidence type="ECO:0000313" key="1">
    <source>
        <dbReference type="EMBL" id="MBA4463855.1"/>
    </source>
</evidence>
<feature type="non-terminal residue" evidence="1">
    <location>
        <position position="1"/>
    </location>
</feature>
<name>A0AC60W9F9_9ARCH</name>
<evidence type="ECO:0000313" key="2">
    <source>
        <dbReference type="Proteomes" id="UP000591542"/>
    </source>
</evidence>
<dbReference type="Proteomes" id="UP000591542">
    <property type="component" value="Unassembled WGS sequence"/>
</dbReference>
<dbReference type="EC" id="2.1.1.107" evidence="1"/>
<organism evidence="1 2">
    <name type="scientific">Candidatus Nitrosomaritimum aestuariumsis</name>
    <dbReference type="NCBI Taxonomy" id="3342354"/>
    <lineage>
        <taxon>Archaea</taxon>
        <taxon>Nitrososphaerota</taxon>
        <taxon>Nitrososphaeria</taxon>
        <taxon>Nitrosopumilales</taxon>
        <taxon>Nitrosopumilaceae</taxon>
        <taxon>Candidatus Nitrosomaritimum</taxon>
    </lineage>
</organism>
<keyword evidence="1" id="KW-0808">Transferase</keyword>
<proteinExistence type="predicted"/>
<protein>
    <submittedName>
        <fullName evidence="1">Uroporphyrin-III C-methyltransferase</fullName>
        <ecNumber evidence="1">2.1.1.107</ecNumber>
    </submittedName>
</protein>
<accession>A0AC60W9F9</accession>
<keyword evidence="1" id="KW-0489">Methyltransferase</keyword>
<sequence>IDVICKQLIAGGMDKKTPVAVIQNGTTSKQKMITGTVSNIGSLVKKNKIIPPTNIIIGNVVDLSKTIGWK</sequence>